<name>A0AAD7LJ30_QUISA</name>
<sequence length="134" mass="15587">MLNGQARCPLNLYFPRSRAWNDKAPKLSQLRNRQRKIKKADCKLHRITMEVGSETSVSYWDYINMFLIRPVLAIGFVLSLIFLGWLLAWKLVLVHVPLVQEIFGLRKKPMKPKPPSRWLTKHYSSIDAQNLPSG</sequence>
<organism evidence="2 3">
    <name type="scientific">Quillaja saponaria</name>
    <name type="common">Soap bark tree</name>
    <dbReference type="NCBI Taxonomy" id="32244"/>
    <lineage>
        <taxon>Eukaryota</taxon>
        <taxon>Viridiplantae</taxon>
        <taxon>Streptophyta</taxon>
        <taxon>Embryophyta</taxon>
        <taxon>Tracheophyta</taxon>
        <taxon>Spermatophyta</taxon>
        <taxon>Magnoliopsida</taxon>
        <taxon>eudicotyledons</taxon>
        <taxon>Gunneridae</taxon>
        <taxon>Pentapetalae</taxon>
        <taxon>rosids</taxon>
        <taxon>fabids</taxon>
        <taxon>Fabales</taxon>
        <taxon>Quillajaceae</taxon>
        <taxon>Quillaja</taxon>
    </lineage>
</organism>
<gene>
    <name evidence="2" type="ORF">O6P43_019699</name>
</gene>
<evidence type="ECO:0000313" key="3">
    <source>
        <dbReference type="Proteomes" id="UP001163823"/>
    </source>
</evidence>
<dbReference type="Pfam" id="PF15938">
    <property type="entry name" value="DUF4750"/>
    <property type="match status" value="1"/>
</dbReference>
<dbReference type="PANTHER" id="PTHR37192:SF2">
    <property type="entry name" value="TRANSMEMBRANE PROTEIN"/>
    <property type="match status" value="1"/>
</dbReference>
<keyword evidence="3" id="KW-1185">Reference proteome</keyword>
<feature type="transmembrane region" description="Helical" evidence="1">
    <location>
        <begin position="66"/>
        <end position="88"/>
    </location>
</feature>
<keyword evidence="1" id="KW-1133">Transmembrane helix</keyword>
<keyword evidence="1 2" id="KW-0812">Transmembrane</keyword>
<evidence type="ECO:0000313" key="2">
    <source>
        <dbReference type="EMBL" id="KAJ7959074.1"/>
    </source>
</evidence>
<accession>A0AAD7LJ30</accession>
<protein>
    <submittedName>
        <fullName evidence="2">Transmembrane protein</fullName>
    </submittedName>
</protein>
<proteinExistence type="predicted"/>
<dbReference type="KEGG" id="qsa:O6P43_019699"/>
<comment type="caution">
    <text evidence="2">The sequence shown here is derived from an EMBL/GenBank/DDBJ whole genome shotgun (WGS) entry which is preliminary data.</text>
</comment>
<dbReference type="EMBL" id="JARAOO010000008">
    <property type="protein sequence ID" value="KAJ7959074.1"/>
    <property type="molecule type" value="Genomic_DNA"/>
</dbReference>
<dbReference type="PANTHER" id="PTHR37192">
    <property type="entry name" value="TRANSMEMBRANE PROTEIN"/>
    <property type="match status" value="1"/>
</dbReference>
<evidence type="ECO:0000256" key="1">
    <source>
        <dbReference type="SAM" id="Phobius"/>
    </source>
</evidence>
<dbReference type="AlphaFoldDB" id="A0AAD7LJ30"/>
<dbReference type="InterPro" id="IPR031851">
    <property type="entry name" value="DUF4750"/>
</dbReference>
<dbReference type="Proteomes" id="UP001163823">
    <property type="component" value="Chromosome 8"/>
</dbReference>
<keyword evidence="1" id="KW-0472">Membrane</keyword>
<reference evidence="2" key="1">
    <citation type="journal article" date="2023" name="Science">
        <title>Elucidation of the pathway for biosynthesis of saponin adjuvants from the soapbark tree.</title>
        <authorList>
            <person name="Reed J."/>
            <person name="Orme A."/>
            <person name="El-Demerdash A."/>
            <person name="Owen C."/>
            <person name="Martin L.B.B."/>
            <person name="Misra R.C."/>
            <person name="Kikuchi S."/>
            <person name="Rejzek M."/>
            <person name="Martin A.C."/>
            <person name="Harkess A."/>
            <person name="Leebens-Mack J."/>
            <person name="Louveau T."/>
            <person name="Stephenson M.J."/>
            <person name="Osbourn A."/>
        </authorList>
    </citation>
    <scope>NUCLEOTIDE SEQUENCE</scope>
    <source>
        <strain evidence="2">S10</strain>
    </source>
</reference>